<comment type="function">
    <text evidence="5">May regulate the disassembly of focal adhesions. Did not bind receptor-like tyrosine phosphatases type 2A.</text>
</comment>
<dbReference type="FunFam" id="1.10.150.50:FF:000007">
    <property type="entry name" value="Liprin-beta-1 isoform 1"/>
    <property type="match status" value="1"/>
</dbReference>
<reference evidence="9" key="1">
    <citation type="journal article" date="2004" name="Nature">
        <title>Genome duplication in the teleost fish Tetraodon nigroviridis reveals the early vertebrate proto-karyotype.</title>
        <authorList>
            <person name="Jaillon O."/>
            <person name="Aury J.-M."/>
            <person name="Brunet F."/>
            <person name="Petit J.-L."/>
            <person name="Stange-Thomann N."/>
            <person name="Mauceli E."/>
            <person name="Bouneau L."/>
            <person name="Fischer C."/>
            <person name="Ozouf-Costaz C."/>
            <person name="Bernot A."/>
            <person name="Nicaud S."/>
            <person name="Jaffe D."/>
            <person name="Fisher S."/>
            <person name="Lutfalla G."/>
            <person name="Dossat C."/>
            <person name="Segurens B."/>
            <person name="Dasilva C."/>
            <person name="Salanoubat M."/>
            <person name="Levy M."/>
            <person name="Boudet N."/>
            <person name="Castellano S."/>
            <person name="Anthouard V."/>
            <person name="Jubin C."/>
            <person name="Castelli V."/>
            <person name="Katinka M."/>
            <person name="Vacherie B."/>
            <person name="Biemont C."/>
            <person name="Skalli Z."/>
            <person name="Cattolico L."/>
            <person name="Poulain J."/>
            <person name="De Berardinis V."/>
            <person name="Cruaud C."/>
            <person name="Duprat S."/>
            <person name="Brottier P."/>
            <person name="Coutanceau J.-P."/>
            <person name="Gouzy J."/>
            <person name="Parra G."/>
            <person name="Lardier G."/>
            <person name="Chapple C."/>
            <person name="McKernan K.J."/>
            <person name="McEwan P."/>
            <person name="Bosak S."/>
            <person name="Kellis M."/>
            <person name="Volff J.-N."/>
            <person name="Guigo R."/>
            <person name="Zody M.C."/>
            <person name="Mesirov J."/>
            <person name="Lindblad-Toh K."/>
            <person name="Birren B."/>
            <person name="Nusbaum C."/>
            <person name="Kahn D."/>
            <person name="Robinson-Rechavi M."/>
            <person name="Laudet V."/>
            <person name="Schachter V."/>
            <person name="Quetier F."/>
            <person name="Saurin W."/>
            <person name="Scarpelli C."/>
            <person name="Wincker P."/>
            <person name="Lander E.S."/>
            <person name="Weissenbach J."/>
            <person name="Roest Crollius H."/>
        </authorList>
    </citation>
    <scope>NUCLEOTIDE SEQUENCE [LARGE SCALE GENOMIC DNA]</scope>
</reference>
<feature type="coiled-coil region" evidence="6">
    <location>
        <begin position="253"/>
        <end position="333"/>
    </location>
</feature>
<dbReference type="InterPro" id="IPR037618">
    <property type="entry name" value="LIPB1/2_SAM_2nd"/>
</dbReference>
<feature type="compositionally biased region" description="Basic and acidic residues" evidence="7">
    <location>
        <begin position="550"/>
        <end position="559"/>
    </location>
</feature>
<evidence type="ECO:0000256" key="4">
    <source>
        <dbReference type="ARBA" id="ARBA00023054"/>
    </source>
</evidence>
<dbReference type="EMBL" id="CAAE01013765">
    <property type="protein sequence ID" value="CAF95401.1"/>
    <property type="molecule type" value="Genomic_DNA"/>
</dbReference>
<dbReference type="GO" id="GO:0007528">
    <property type="term" value="P:neuromuscular junction development"/>
    <property type="evidence" value="ECO:0007669"/>
    <property type="project" value="TreeGrafter"/>
</dbReference>
<keyword evidence="2" id="KW-0597">Phosphoprotein</keyword>
<feature type="region of interest" description="Disordered" evidence="7">
    <location>
        <begin position="149"/>
        <end position="187"/>
    </location>
</feature>
<dbReference type="KEGG" id="tng:GSTEN00012044G001"/>
<dbReference type="FunFam" id="1.10.150.50:FF:000017">
    <property type="entry name" value="Liprin-beta-1 isoform 1"/>
    <property type="match status" value="1"/>
</dbReference>
<feature type="non-terminal residue" evidence="9">
    <location>
        <position position="1"/>
    </location>
</feature>
<dbReference type="FunFam" id="1.10.150.50:FF:000005">
    <property type="entry name" value="Liprin-beta-1 isoform 1"/>
    <property type="match status" value="1"/>
</dbReference>
<feature type="compositionally biased region" description="Polar residues" evidence="7">
    <location>
        <begin position="465"/>
        <end position="478"/>
    </location>
</feature>
<feature type="compositionally biased region" description="Basic residues" evidence="7">
    <location>
        <begin position="527"/>
        <end position="540"/>
    </location>
</feature>
<feature type="compositionally biased region" description="Basic and acidic residues" evidence="7">
    <location>
        <begin position="448"/>
        <end position="458"/>
    </location>
</feature>
<gene>
    <name evidence="9" type="ORF">GSTENG00012044001</name>
</gene>
<accession>Q4SVD1</accession>
<dbReference type="CDD" id="cd09569">
    <property type="entry name" value="SAM_liprin-beta1_2_repeat3"/>
    <property type="match status" value="1"/>
</dbReference>
<comment type="similarity">
    <text evidence="1">Belongs to the liprin family. Liprin-beta subfamily.</text>
</comment>
<dbReference type="CDD" id="cd09566">
    <property type="entry name" value="SAM_liprin-beta1_2_repeat2"/>
    <property type="match status" value="1"/>
</dbReference>
<evidence type="ECO:0000256" key="1">
    <source>
        <dbReference type="ARBA" id="ARBA00007547"/>
    </source>
</evidence>
<dbReference type="InterPro" id="IPR037619">
    <property type="entry name" value="LIPB1/2_SAM_3rd"/>
</dbReference>
<evidence type="ECO:0000259" key="8">
    <source>
        <dbReference type="PROSITE" id="PS50105"/>
    </source>
</evidence>
<feature type="coiled-coil region" evidence="6">
    <location>
        <begin position="13"/>
        <end position="68"/>
    </location>
</feature>
<dbReference type="Pfam" id="PF26022">
    <property type="entry name" value="CC_Liprin_beta"/>
    <property type="match status" value="1"/>
</dbReference>
<dbReference type="PANTHER" id="PTHR12587:SF18">
    <property type="entry name" value="LIPRIN-BETA-2"/>
    <property type="match status" value="1"/>
</dbReference>
<dbReference type="CDD" id="cd09563">
    <property type="entry name" value="SAM_liprin-beta1_2_repeat1"/>
    <property type="match status" value="1"/>
</dbReference>
<feature type="compositionally biased region" description="Low complexity" evidence="7">
    <location>
        <begin position="417"/>
        <end position="428"/>
    </location>
</feature>
<keyword evidence="3" id="KW-0677">Repeat</keyword>
<feature type="domain" description="SAM" evidence="8">
    <location>
        <begin position="769"/>
        <end position="838"/>
    </location>
</feature>
<evidence type="ECO:0000256" key="7">
    <source>
        <dbReference type="SAM" id="MobiDB-lite"/>
    </source>
</evidence>
<dbReference type="GO" id="GO:0005829">
    <property type="term" value="C:cytosol"/>
    <property type="evidence" value="ECO:0007669"/>
    <property type="project" value="UniProtKB-ARBA"/>
</dbReference>
<sequence length="913" mass="103932">SFTQVNLCSPPSNESYQERLLRLEGDKESLVLQVSVLTDQVEAQGEKIRDLESSLEQHRQKLSSTEEMLQQELMSRTSLETQKLDLIDEVSFLKLKLVSMEETHSSSQPMEPADTDQKKAECVVNLISELQEQMCRFQEEISTRIQEKRALEEREARQGEPRSRPNGLPGSDASLSGSDSGSHNGGQTVHDLLQEVKQLKQKVEELEGEKGQYERKLRGTKLSISYSLHVCYQSLMTQLSSLKLTVEHTQLEKQHWEERWRSAQAEISELQRLLASKDAEIECLRSQLLVRGGTADDTTEREEVYVQQLINRYQEYQRLKEGMESLLASNEEKDRRIEELTVLLGQCRKIRDVMALTQGSSEEELSGSLRLRANAHKAHSDILRSEISSRGSSPLMLSSSPYQRELYSRQHHRLMSSSLEDLQSRSSQKTPLLEMNKYQTLPGKRSKRSDLNGNREGDGEYLSPVQLSPTHGQNQDYTLRSPGKQDLYDTEGRAEKPEECVLSDQSPLSSGMDSGQQSPVSPENRKTQRGIKKLWGKIRRSQSGSPAQVHDPELGDFKRGGFRSTAGPRLARPANTRNLKLPFAKWSTEQVCEWLEEIGLGQYVIVARHWVTSGQTLLAATPQDLERELVLKNPLHRKKLQLAIQTITSKQPEKSAELDHIWVTRMYLEQRVQSKESASDGRLFSFAGWLDDIGLPQYKDQFNEGRVDGQMLQYLTVNDLLYLKVTSQLHHLSIKCAIHVLHVNKFHPNCLRRRPGNENQFTPNEVVQWSNHRVMEWLRSVDLAEYAPNLRGSGVHGGLIMLEPRFNLDTLAMLLNIPPQKTLLRRHLTTNFNHLVGAQAQQEKREYTQAAGYSPLSITAKVKPKKLGFSNLTHLRRRRSDQSHRLRLPRGGVPASGRNARGQRSPGAIARRL</sequence>
<feature type="domain" description="SAM" evidence="8">
    <location>
        <begin position="586"/>
        <end position="650"/>
    </location>
</feature>
<evidence type="ECO:0000313" key="9">
    <source>
        <dbReference type="EMBL" id="CAF95401.1"/>
    </source>
</evidence>
<dbReference type="PROSITE" id="PS50105">
    <property type="entry name" value="SAM_DOMAIN"/>
    <property type="match status" value="3"/>
</dbReference>
<dbReference type="InterPro" id="IPR001660">
    <property type="entry name" value="SAM"/>
</dbReference>
<feature type="compositionally biased region" description="Basic and acidic residues" evidence="7">
    <location>
        <begin position="149"/>
        <end position="163"/>
    </location>
</feature>
<dbReference type="SUPFAM" id="SSF47769">
    <property type="entry name" value="SAM/Pointed domain"/>
    <property type="match status" value="3"/>
</dbReference>
<dbReference type="InterPro" id="IPR037617">
    <property type="entry name" value="LIPB1/2_SAM_1"/>
</dbReference>
<dbReference type="InterPro" id="IPR029515">
    <property type="entry name" value="Liprin"/>
</dbReference>
<name>Q4SVD1_TETNG</name>
<dbReference type="Gene3D" id="1.10.150.50">
    <property type="entry name" value="Transcription Factor, Ets-1"/>
    <property type="match status" value="3"/>
</dbReference>
<keyword evidence="4 6" id="KW-0175">Coiled coil</keyword>
<dbReference type="GO" id="GO:0048786">
    <property type="term" value="C:presynaptic active zone"/>
    <property type="evidence" value="ECO:0007669"/>
    <property type="project" value="TreeGrafter"/>
</dbReference>
<dbReference type="InterPro" id="IPR058914">
    <property type="entry name" value="LIPB1/2_CC"/>
</dbReference>
<evidence type="ECO:0000256" key="5">
    <source>
        <dbReference type="ARBA" id="ARBA00060046"/>
    </source>
</evidence>
<protein>
    <submittedName>
        <fullName evidence="9">Chromosome undetermined SCAF13765, whole genome shotgun sequence</fullName>
    </submittedName>
</protein>
<dbReference type="Pfam" id="PF07647">
    <property type="entry name" value="SAM_2"/>
    <property type="match status" value="1"/>
</dbReference>
<dbReference type="AlphaFoldDB" id="Q4SVD1"/>
<evidence type="ECO:0000256" key="2">
    <source>
        <dbReference type="ARBA" id="ARBA00022553"/>
    </source>
</evidence>
<organism evidence="9">
    <name type="scientific">Tetraodon nigroviridis</name>
    <name type="common">Spotted green pufferfish</name>
    <name type="synonym">Chelonodon nigroviridis</name>
    <dbReference type="NCBI Taxonomy" id="99883"/>
    <lineage>
        <taxon>Eukaryota</taxon>
        <taxon>Metazoa</taxon>
        <taxon>Chordata</taxon>
        <taxon>Craniata</taxon>
        <taxon>Vertebrata</taxon>
        <taxon>Euteleostomi</taxon>
        <taxon>Actinopterygii</taxon>
        <taxon>Neopterygii</taxon>
        <taxon>Teleostei</taxon>
        <taxon>Neoteleostei</taxon>
        <taxon>Acanthomorphata</taxon>
        <taxon>Eupercaria</taxon>
        <taxon>Tetraodontiformes</taxon>
        <taxon>Tetradontoidea</taxon>
        <taxon>Tetraodontidae</taxon>
        <taxon>Tetraodon</taxon>
    </lineage>
</organism>
<feature type="coiled-coil region" evidence="6">
    <location>
        <begin position="189"/>
        <end position="223"/>
    </location>
</feature>
<feature type="compositionally biased region" description="Polar residues" evidence="7">
    <location>
        <begin position="503"/>
        <end position="521"/>
    </location>
</feature>
<dbReference type="PANTHER" id="PTHR12587">
    <property type="entry name" value="LAR INTERACTING PROTEIN LIP -RELATED PROTEIN"/>
    <property type="match status" value="1"/>
</dbReference>
<dbReference type="InterPro" id="IPR013761">
    <property type="entry name" value="SAM/pointed_sf"/>
</dbReference>
<dbReference type="SMART" id="SM00454">
    <property type="entry name" value="SAM"/>
    <property type="match status" value="3"/>
</dbReference>
<proteinExistence type="inferred from homology"/>
<dbReference type="OrthoDB" id="6516566at2759"/>
<feature type="domain" description="SAM" evidence="8">
    <location>
        <begin position="689"/>
        <end position="744"/>
    </location>
</feature>
<feature type="compositionally biased region" description="Basic and acidic residues" evidence="7">
    <location>
        <begin position="486"/>
        <end position="499"/>
    </location>
</feature>
<dbReference type="Pfam" id="PF00536">
    <property type="entry name" value="SAM_1"/>
    <property type="match status" value="2"/>
</dbReference>
<evidence type="ECO:0000256" key="6">
    <source>
        <dbReference type="SAM" id="Coils"/>
    </source>
</evidence>
<feature type="region of interest" description="Disordered" evidence="7">
    <location>
        <begin position="876"/>
        <end position="913"/>
    </location>
</feature>
<feature type="region of interest" description="Disordered" evidence="7">
    <location>
        <begin position="417"/>
        <end position="570"/>
    </location>
</feature>
<reference evidence="9" key="2">
    <citation type="submission" date="2004-02" db="EMBL/GenBank/DDBJ databases">
        <authorList>
            <consortium name="Genoscope"/>
            <consortium name="Whitehead Institute Centre for Genome Research"/>
        </authorList>
    </citation>
    <scope>NUCLEOTIDE SEQUENCE</scope>
</reference>
<feature type="compositionally biased region" description="Low complexity" evidence="7">
    <location>
        <begin position="167"/>
        <end position="186"/>
    </location>
</feature>
<evidence type="ECO:0000256" key="3">
    <source>
        <dbReference type="ARBA" id="ARBA00022737"/>
    </source>
</evidence>